<feature type="domain" description="MacB-like periplasmic core" evidence="8">
    <location>
        <begin position="20"/>
        <end position="244"/>
    </location>
</feature>
<feature type="domain" description="ABC3 transporter permease C-terminal" evidence="7">
    <location>
        <begin position="290"/>
        <end position="419"/>
    </location>
</feature>
<evidence type="ECO:0000259" key="7">
    <source>
        <dbReference type="Pfam" id="PF02687"/>
    </source>
</evidence>
<comment type="caution">
    <text evidence="9">The sequence shown here is derived from an EMBL/GenBank/DDBJ whole genome shotgun (WGS) entry which is preliminary data.</text>
</comment>
<evidence type="ECO:0000256" key="2">
    <source>
        <dbReference type="ARBA" id="ARBA00022475"/>
    </source>
</evidence>
<feature type="transmembrane region" description="Helical" evidence="6">
    <location>
        <begin position="21"/>
        <end position="41"/>
    </location>
</feature>
<feature type="transmembrane region" description="Helical" evidence="6">
    <location>
        <begin position="286"/>
        <end position="309"/>
    </location>
</feature>
<keyword evidence="5 6" id="KW-0472">Membrane</keyword>
<dbReference type="GO" id="GO:0022857">
    <property type="term" value="F:transmembrane transporter activity"/>
    <property type="evidence" value="ECO:0007669"/>
    <property type="project" value="TreeGrafter"/>
</dbReference>
<keyword evidence="3 6" id="KW-0812">Transmembrane</keyword>
<evidence type="ECO:0000259" key="8">
    <source>
        <dbReference type="Pfam" id="PF12704"/>
    </source>
</evidence>
<evidence type="ECO:0000256" key="4">
    <source>
        <dbReference type="ARBA" id="ARBA00022989"/>
    </source>
</evidence>
<feature type="transmembrane region" description="Helical" evidence="6">
    <location>
        <begin position="386"/>
        <end position="406"/>
    </location>
</feature>
<dbReference type="InterPro" id="IPR050250">
    <property type="entry name" value="Macrolide_Exporter_MacB"/>
</dbReference>
<evidence type="ECO:0000313" key="9">
    <source>
        <dbReference type="EMBL" id="EXY74903.1"/>
    </source>
</evidence>
<dbReference type="PANTHER" id="PTHR30572:SF18">
    <property type="entry name" value="ABC-TYPE MACROLIDE FAMILY EXPORT SYSTEM PERMEASE COMPONENT 2"/>
    <property type="match status" value="1"/>
</dbReference>
<evidence type="ECO:0000256" key="6">
    <source>
        <dbReference type="SAM" id="Phobius"/>
    </source>
</evidence>
<dbReference type="PANTHER" id="PTHR30572">
    <property type="entry name" value="MEMBRANE COMPONENT OF TRANSPORTER-RELATED"/>
    <property type="match status" value="1"/>
</dbReference>
<feature type="transmembrane region" description="Helical" evidence="6">
    <location>
        <begin position="341"/>
        <end position="366"/>
    </location>
</feature>
<keyword evidence="2" id="KW-1003">Cell membrane</keyword>
<dbReference type="InterPro" id="IPR025857">
    <property type="entry name" value="MacB_PCD"/>
</dbReference>
<gene>
    <name evidence="9" type="ORF">M124_1297</name>
</gene>
<sequence length="424" mass="46875">MIKQYFKQSLVLLQQNKLLSVIAIIGTALAIAMIMCIVLIYQARTANYEPEINRDRTLSIEMTIAQKIDDKGWNMGNQLSLRTIKECFYPMATAEAVSAVHYSMTSLAATPDGTREVKCAVSYTDDNFWRVFGFRFLHGKPYGQEFVSGEKKLVVTRSLARRLFGIDNAVGRIISLGFVDYTVCGVVADVSVLAEAAYAEAWAPYTALPDYERSVSEGLQGGYSCYILVPKGADPDVVRAEAQQNVDRMNANQKELKLLLGGAPDTRLMSLARDNPFDDPDTSRLVLIYIVVITILLLVPAINLSGITLSRMRRRMEEIGVRRAFGATRGELLRQVLAENLVVTLMGGVLGLILSYIAVLCMRDWLLNTSMSGYYGVDTQVSAGMVIQPFVFVCALLFCLLMNLLSAGFPAIRVSRTNIVNAIK</sequence>
<keyword evidence="4 6" id="KW-1133">Transmembrane helix</keyword>
<dbReference type="Pfam" id="PF12704">
    <property type="entry name" value="MacB_PCD"/>
    <property type="match status" value="1"/>
</dbReference>
<organism evidence="9 10">
    <name type="scientific">Bacteroides fragilis str. 3988T(B)14</name>
    <dbReference type="NCBI Taxonomy" id="1339315"/>
    <lineage>
        <taxon>Bacteria</taxon>
        <taxon>Pseudomonadati</taxon>
        <taxon>Bacteroidota</taxon>
        <taxon>Bacteroidia</taxon>
        <taxon>Bacteroidales</taxon>
        <taxon>Bacteroidaceae</taxon>
        <taxon>Bacteroides</taxon>
    </lineage>
</organism>
<dbReference type="Pfam" id="PF02687">
    <property type="entry name" value="FtsX"/>
    <property type="match status" value="1"/>
</dbReference>
<dbReference type="AlphaFoldDB" id="A0A015ULW6"/>
<evidence type="ECO:0000313" key="10">
    <source>
        <dbReference type="Proteomes" id="UP000020529"/>
    </source>
</evidence>
<evidence type="ECO:0000256" key="5">
    <source>
        <dbReference type="ARBA" id="ARBA00023136"/>
    </source>
</evidence>
<accession>A0A015ULW6</accession>
<protein>
    <submittedName>
        <fullName evidence="9">FtsX-like permease family protein</fullName>
    </submittedName>
</protein>
<dbReference type="GO" id="GO:0005886">
    <property type="term" value="C:plasma membrane"/>
    <property type="evidence" value="ECO:0007669"/>
    <property type="project" value="UniProtKB-SubCell"/>
</dbReference>
<dbReference type="EMBL" id="JGCY01000257">
    <property type="protein sequence ID" value="EXY74903.1"/>
    <property type="molecule type" value="Genomic_DNA"/>
</dbReference>
<dbReference type="RefSeq" id="WP_022348494.1">
    <property type="nucleotide sequence ID" value="NZ_JGCY01000257.1"/>
</dbReference>
<evidence type="ECO:0000256" key="3">
    <source>
        <dbReference type="ARBA" id="ARBA00022692"/>
    </source>
</evidence>
<dbReference type="InterPro" id="IPR003838">
    <property type="entry name" value="ABC3_permease_C"/>
</dbReference>
<dbReference type="PATRIC" id="fig|1339315.3.peg.2077"/>
<name>A0A015ULW6_BACFG</name>
<dbReference type="Proteomes" id="UP000020529">
    <property type="component" value="Unassembled WGS sequence"/>
</dbReference>
<comment type="subcellular location">
    <subcellularLocation>
        <location evidence="1">Cell membrane</location>
        <topology evidence="1">Multi-pass membrane protein</topology>
    </subcellularLocation>
</comment>
<evidence type="ECO:0000256" key="1">
    <source>
        <dbReference type="ARBA" id="ARBA00004651"/>
    </source>
</evidence>
<reference evidence="9 10" key="1">
    <citation type="submission" date="2014-02" db="EMBL/GenBank/DDBJ databases">
        <authorList>
            <person name="Sears C."/>
            <person name="Carroll K."/>
            <person name="Sack B.R."/>
            <person name="Qadri F."/>
            <person name="Myers L.L."/>
            <person name="Chung G.-T."/>
            <person name="Escheverria P."/>
            <person name="Fraser C.M."/>
            <person name="Sadzewicz L."/>
            <person name="Shefchek K.A."/>
            <person name="Tallon L."/>
            <person name="Das S.P."/>
            <person name="Daugherty S."/>
            <person name="Mongodin E.F."/>
        </authorList>
    </citation>
    <scope>NUCLEOTIDE SEQUENCE [LARGE SCALE GENOMIC DNA]</scope>
    <source>
        <strain evidence="10">3988T(B)14</strain>
    </source>
</reference>
<proteinExistence type="predicted"/>